<accession>A0A2Z6PPX2</accession>
<evidence type="ECO:0000256" key="1">
    <source>
        <dbReference type="ARBA" id="ARBA00004141"/>
    </source>
</evidence>
<feature type="transmembrane region" description="Helical" evidence="6">
    <location>
        <begin position="197"/>
        <end position="219"/>
    </location>
</feature>
<dbReference type="OrthoDB" id="2020675at2759"/>
<evidence type="ECO:0000256" key="4">
    <source>
        <dbReference type="ARBA" id="ARBA00022989"/>
    </source>
</evidence>
<feature type="transmembrane region" description="Helical" evidence="6">
    <location>
        <begin position="423"/>
        <end position="444"/>
    </location>
</feature>
<feature type="transmembrane region" description="Helical" evidence="6">
    <location>
        <begin position="450"/>
        <end position="470"/>
    </location>
</feature>
<evidence type="ECO:0000313" key="7">
    <source>
        <dbReference type="EMBL" id="GAU48999.1"/>
    </source>
</evidence>
<keyword evidence="2" id="KW-0808">Transferase</keyword>
<dbReference type="PANTHER" id="PTHR22926:SF5">
    <property type="entry name" value="PHOSPHO-N-ACETYLMURAMOYL-PENTAPEPTIDE-TRANSFERASE HOMOLOG"/>
    <property type="match status" value="1"/>
</dbReference>
<sequence length="473" mass="51195">MNSHSYILNHRNLPLRLSRCHRLRLPLPSAISFVNASPSFLDCATLKLHPFAIQHCSSCVRHNVSTRAFDEDSFDFPMLDDWGPEEITSYVLSSSDGEDFDGDVFITPVNDIDLPSSSTSNNDALKVAAHRLVTIGRGQKKHRQVNPVHILIIFRIKVGLFITMGLIIGLTVLLLYVDWCAWKIVRLPLSPFYLTRPFLISAILVSFVGYVCVPILGHFKSIHVIKQQGPLRHHLKRSTPTLGGLFFVPIGIIVAHVIADSSSIEVAGASGITIAFAAVGLLSDILNLTKNHWRGLPESAEVFLEVAVGTCFSFWLDITSISSPYGMKTLLPLPLGLVHLGRFYQLLTSCCFVSMGHGVKLADALDGLAGGTAALAFIGMSIAVLPICSELAIFGASMAGSCVGFLLYNRYRASVFMGNTGSLALGSALTAMAAFTGMFFPLLIASGIFIIESSSLVLQVCSMLVILPCIDAI</sequence>
<dbReference type="EMBL" id="DF974504">
    <property type="protein sequence ID" value="GAU48999.1"/>
    <property type="molecule type" value="Genomic_DNA"/>
</dbReference>
<feature type="transmembrane region" description="Helical" evidence="6">
    <location>
        <begin position="264"/>
        <end position="282"/>
    </location>
</feature>
<dbReference type="InterPro" id="IPR000715">
    <property type="entry name" value="Glycosyl_transferase_4"/>
</dbReference>
<dbReference type="Proteomes" id="UP000242715">
    <property type="component" value="Unassembled WGS sequence"/>
</dbReference>
<dbReference type="CDD" id="cd06852">
    <property type="entry name" value="GT_MraY"/>
    <property type="match status" value="1"/>
</dbReference>
<evidence type="ECO:0000256" key="2">
    <source>
        <dbReference type="ARBA" id="ARBA00022679"/>
    </source>
</evidence>
<keyword evidence="4 6" id="KW-1133">Transmembrane helix</keyword>
<name>A0A2Z6PPX2_TRISU</name>
<dbReference type="GO" id="GO:0008963">
    <property type="term" value="F:phospho-N-acetylmuramoyl-pentapeptide-transferase activity"/>
    <property type="evidence" value="ECO:0007669"/>
    <property type="project" value="InterPro"/>
</dbReference>
<feature type="transmembrane region" description="Helical" evidence="6">
    <location>
        <begin position="367"/>
        <end position="385"/>
    </location>
</feature>
<dbReference type="InterPro" id="IPR003524">
    <property type="entry name" value="PNAcMuramoyl-5peptid_Trfase"/>
</dbReference>
<gene>
    <name evidence="7" type="ORF">TSUD_382680</name>
</gene>
<protein>
    <submittedName>
        <fullName evidence="7">Uncharacterized protein</fullName>
    </submittedName>
</protein>
<evidence type="ECO:0000256" key="6">
    <source>
        <dbReference type="SAM" id="Phobius"/>
    </source>
</evidence>
<dbReference type="Pfam" id="PF00953">
    <property type="entry name" value="Glycos_transf_4"/>
    <property type="match status" value="1"/>
</dbReference>
<evidence type="ECO:0000256" key="3">
    <source>
        <dbReference type="ARBA" id="ARBA00022692"/>
    </source>
</evidence>
<keyword evidence="5 6" id="KW-0472">Membrane</keyword>
<dbReference type="PANTHER" id="PTHR22926">
    <property type="entry name" value="PHOSPHO-N-ACETYLMURAMOYL-PENTAPEPTIDE-TRANSFERASE"/>
    <property type="match status" value="1"/>
</dbReference>
<feature type="transmembrane region" description="Helical" evidence="6">
    <location>
        <begin position="391"/>
        <end position="411"/>
    </location>
</feature>
<feature type="transmembrane region" description="Helical" evidence="6">
    <location>
        <begin position="240"/>
        <end position="258"/>
    </location>
</feature>
<feature type="transmembrane region" description="Helical" evidence="6">
    <location>
        <begin position="150"/>
        <end position="177"/>
    </location>
</feature>
<proteinExistence type="predicted"/>
<comment type="subcellular location">
    <subcellularLocation>
        <location evidence="1">Membrane</location>
        <topology evidence="1">Multi-pass membrane protein</topology>
    </subcellularLocation>
</comment>
<dbReference type="GO" id="GO:0071555">
    <property type="term" value="P:cell wall organization"/>
    <property type="evidence" value="ECO:0007669"/>
    <property type="project" value="TreeGrafter"/>
</dbReference>
<dbReference type="GO" id="GO:0044038">
    <property type="term" value="P:cell wall macromolecule biosynthetic process"/>
    <property type="evidence" value="ECO:0007669"/>
    <property type="project" value="TreeGrafter"/>
</dbReference>
<dbReference type="GO" id="GO:0005886">
    <property type="term" value="C:plasma membrane"/>
    <property type="evidence" value="ECO:0007669"/>
    <property type="project" value="TreeGrafter"/>
</dbReference>
<keyword evidence="3 6" id="KW-0812">Transmembrane</keyword>
<reference evidence="8" key="1">
    <citation type="journal article" date="2017" name="Front. Plant Sci.">
        <title>Climate Clever Clovers: New Paradigm to Reduce the Environmental Footprint of Ruminants by Breeding Low Methanogenic Forages Utilizing Haplotype Variation.</title>
        <authorList>
            <person name="Kaur P."/>
            <person name="Appels R."/>
            <person name="Bayer P.E."/>
            <person name="Keeble-Gagnere G."/>
            <person name="Wang J."/>
            <person name="Hirakawa H."/>
            <person name="Shirasawa K."/>
            <person name="Vercoe P."/>
            <person name="Stefanova K."/>
            <person name="Durmic Z."/>
            <person name="Nichols P."/>
            <person name="Revell C."/>
            <person name="Isobe S.N."/>
            <person name="Edwards D."/>
            <person name="Erskine W."/>
        </authorList>
    </citation>
    <scope>NUCLEOTIDE SEQUENCE [LARGE SCALE GENOMIC DNA]</scope>
    <source>
        <strain evidence="8">cv. Daliak</strain>
    </source>
</reference>
<organism evidence="7 8">
    <name type="scientific">Trifolium subterraneum</name>
    <name type="common">Subterranean clover</name>
    <dbReference type="NCBI Taxonomy" id="3900"/>
    <lineage>
        <taxon>Eukaryota</taxon>
        <taxon>Viridiplantae</taxon>
        <taxon>Streptophyta</taxon>
        <taxon>Embryophyta</taxon>
        <taxon>Tracheophyta</taxon>
        <taxon>Spermatophyta</taxon>
        <taxon>Magnoliopsida</taxon>
        <taxon>eudicotyledons</taxon>
        <taxon>Gunneridae</taxon>
        <taxon>Pentapetalae</taxon>
        <taxon>rosids</taxon>
        <taxon>fabids</taxon>
        <taxon>Fabales</taxon>
        <taxon>Fabaceae</taxon>
        <taxon>Papilionoideae</taxon>
        <taxon>50 kb inversion clade</taxon>
        <taxon>NPAAA clade</taxon>
        <taxon>Hologalegina</taxon>
        <taxon>IRL clade</taxon>
        <taxon>Trifolieae</taxon>
        <taxon>Trifolium</taxon>
    </lineage>
</organism>
<dbReference type="AlphaFoldDB" id="A0A2Z6PPX2"/>
<keyword evidence="8" id="KW-1185">Reference proteome</keyword>
<evidence type="ECO:0000256" key="5">
    <source>
        <dbReference type="ARBA" id="ARBA00023136"/>
    </source>
</evidence>
<evidence type="ECO:0000313" key="8">
    <source>
        <dbReference type="Proteomes" id="UP000242715"/>
    </source>
</evidence>